<dbReference type="InterPro" id="IPR002110">
    <property type="entry name" value="Ankyrin_rpt"/>
</dbReference>
<dbReference type="Proteomes" id="UP000472265">
    <property type="component" value="Chromosome 1"/>
</dbReference>
<accession>A0A671TNQ2</accession>
<proteinExistence type="predicted"/>
<organism evidence="2 3">
    <name type="scientific">Sparus aurata</name>
    <name type="common">Gilthead sea bream</name>
    <dbReference type="NCBI Taxonomy" id="8175"/>
    <lineage>
        <taxon>Eukaryota</taxon>
        <taxon>Metazoa</taxon>
        <taxon>Chordata</taxon>
        <taxon>Craniata</taxon>
        <taxon>Vertebrata</taxon>
        <taxon>Euteleostomi</taxon>
        <taxon>Actinopterygii</taxon>
        <taxon>Neopterygii</taxon>
        <taxon>Teleostei</taxon>
        <taxon>Neoteleostei</taxon>
        <taxon>Acanthomorphata</taxon>
        <taxon>Eupercaria</taxon>
        <taxon>Spariformes</taxon>
        <taxon>Sparidae</taxon>
        <taxon>Sparus</taxon>
    </lineage>
</organism>
<protein>
    <submittedName>
        <fullName evidence="2">Protein phosphatase 1, regulatory subunit 27b</fullName>
    </submittedName>
</protein>
<evidence type="ECO:0000313" key="3">
    <source>
        <dbReference type="Proteomes" id="UP000472265"/>
    </source>
</evidence>
<feature type="repeat" description="ANK" evidence="1">
    <location>
        <begin position="72"/>
        <end position="104"/>
    </location>
</feature>
<dbReference type="PANTHER" id="PTHR46899:SF1">
    <property type="entry name" value="DYSFERLIN INTERACTING PROTEIN 1"/>
    <property type="match status" value="1"/>
</dbReference>
<name>A0A671TNQ2_SPAAU</name>
<dbReference type="GO" id="GO:0019902">
    <property type="term" value="F:phosphatase binding"/>
    <property type="evidence" value="ECO:0007669"/>
    <property type="project" value="TreeGrafter"/>
</dbReference>
<dbReference type="Pfam" id="PF12796">
    <property type="entry name" value="Ank_2"/>
    <property type="match status" value="1"/>
</dbReference>
<keyword evidence="1" id="KW-0040">ANK repeat</keyword>
<dbReference type="SUPFAM" id="SSF48403">
    <property type="entry name" value="Ankyrin repeat"/>
    <property type="match status" value="1"/>
</dbReference>
<dbReference type="OrthoDB" id="71307at2759"/>
<dbReference type="InterPro" id="IPR036770">
    <property type="entry name" value="Ankyrin_rpt-contain_sf"/>
</dbReference>
<dbReference type="Gene3D" id="1.25.40.20">
    <property type="entry name" value="Ankyrin repeat-containing domain"/>
    <property type="match status" value="1"/>
</dbReference>
<dbReference type="PANTHER" id="PTHR46899">
    <property type="entry name" value="PROTEIN PHOSPHATASE 1 REGULATORY SUBUNIT 27"/>
    <property type="match status" value="1"/>
</dbReference>
<gene>
    <name evidence="2" type="primary">PPP1R27</name>
    <name evidence="2" type="synonym">ppp1r27b</name>
</gene>
<dbReference type="InterPro" id="IPR053080">
    <property type="entry name" value="PP1_regulatory_subunit_27"/>
</dbReference>
<dbReference type="GeneTree" id="ENSGT00940000159603"/>
<reference evidence="2" key="2">
    <citation type="submission" date="2025-08" db="UniProtKB">
        <authorList>
            <consortium name="Ensembl"/>
        </authorList>
    </citation>
    <scope>IDENTIFICATION</scope>
</reference>
<reference evidence="2" key="1">
    <citation type="submission" date="2021-04" db="EMBL/GenBank/DDBJ databases">
        <authorList>
            <consortium name="Wellcome Sanger Institute Data Sharing"/>
        </authorList>
    </citation>
    <scope>NUCLEOTIDE SEQUENCE [LARGE SCALE GENOMIC DNA]</scope>
</reference>
<dbReference type="PROSITE" id="PS50297">
    <property type="entry name" value="ANK_REP_REGION"/>
    <property type="match status" value="2"/>
</dbReference>
<dbReference type="OMA" id="QRDATND"/>
<keyword evidence="3" id="KW-1185">Reference proteome</keyword>
<dbReference type="Ensembl" id="ENSSAUT00010002525.1">
    <property type="protein sequence ID" value="ENSSAUP00010002402.1"/>
    <property type="gene ID" value="ENSSAUG00010001167.1"/>
</dbReference>
<evidence type="ECO:0000256" key="1">
    <source>
        <dbReference type="PROSITE-ProRule" id="PRU00023"/>
    </source>
</evidence>
<dbReference type="InParanoid" id="A0A671TNQ2"/>
<dbReference type="AlphaFoldDB" id="A0A671TNQ2"/>
<evidence type="ECO:0000313" key="2">
    <source>
        <dbReference type="Ensembl" id="ENSSAUP00010002402.1"/>
    </source>
</evidence>
<dbReference type="SMART" id="SM00248">
    <property type="entry name" value="ANK"/>
    <property type="match status" value="2"/>
</dbReference>
<reference evidence="2" key="3">
    <citation type="submission" date="2025-09" db="UniProtKB">
        <authorList>
            <consortium name="Ensembl"/>
        </authorList>
    </citation>
    <scope>IDENTIFICATION</scope>
</reference>
<dbReference type="PROSITE" id="PS50088">
    <property type="entry name" value="ANK_REPEAT"/>
    <property type="match status" value="2"/>
</dbReference>
<sequence>MCPVSQTMGIKAYTQDCGVPVSCKSSASLKPIRSVHFPNDIVFQDYIRQGELERIGRFIRARRVSLQTIYHSGMAAIHEAVLSGNLECVKLLIQYGADIHQRDEEGWTPLHMACSDGFPHIARYLLSLGANPELETDSGDKPADLIEPDNKELLEIFGLAVND</sequence>
<feature type="repeat" description="ANK" evidence="1">
    <location>
        <begin position="105"/>
        <end position="137"/>
    </location>
</feature>